<evidence type="ECO:0000256" key="2">
    <source>
        <dbReference type="ARBA" id="ARBA00005201"/>
    </source>
</evidence>
<keyword evidence="10 16" id="KW-0418">Kinase</keyword>
<dbReference type="Pfam" id="PF01687">
    <property type="entry name" value="Flavokinase"/>
    <property type="match status" value="1"/>
</dbReference>
<evidence type="ECO:0000256" key="5">
    <source>
        <dbReference type="ARBA" id="ARBA00017394"/>
    </source>
</evidence>
<dbReference type="PANTHER" id="PTHR22749:SF6">
    <property type="entry name" value="RIBOFLAVIN KINASE"/>
    <property type="match status" value="1"/>
</dbReference>
<evidence type="ECO:0000256" key="11">
    <source>
        <dbReference type="ARBA" id="ARBA00022840"/>
    </source>
</evidence>
<dbReference type="STRING" id="1664694.A0A0N1NYM7"/>
<evidence type="ECO:0000256" key="3">
    <source>
        <dbReference type="ARBA" id="ARBA00010108"/>
    </source>
</evidence>
<evidence type="ECO:0000259" key="15">
    <source>
        <dbReference type="SMART" id="SM00904"/>
    </source>
</evidence>
<dbReference type="VEuPathDB" id="FungiDB:AB675_11287"/>
<dbReference type="GO" id="GO:0005739">
    <property type="term" value="C:mitochondrion"/>
    <property type="evidence" value="ECO:0007669"/>
    <property type="project" value="TreeGrafter"/>
</dbReference>
<name>A0A0N1NYM7_9EURO</name>
<dbReference type="GO" id="GO:0008531">
    <property type="term" value="F:riboflavin kinase activity"/>
    <property type="evidence" value="ECO:0007669"/>
    <property type="project" value="UniProtKB-EC"/>
</dbReference>
<dbReference type="GO" id="GO:0005524">
    <property type="term" value="F:ATP binding"/>
    <property type="evidence" value="ECO:0007669"/>
    <property type="project" value="UniProtKB-KW"/>
</dbReference>
<comment type="caution">
    <text evidence="16">The sequence shown here is derived from an EMBL/GenBank/DDBJ whole genome shotgun (WGS) entry which is preliminary data.</text>
</comment>
<keyword evidence="9" id="KW-0547">Nucleotide-binding</keyword>
<protein>
    <recommendedName>
        <fullName evidence="5">Riboflavin kinase</fullName>
        <ecNumber evidence="4">2.7.1.26</ecNumber>
    </recommendedName>
    <alternativeName>
        <fullName evidence="12">Flavin mononucleotide kinase 1</fullName>
    </alternativeName>
</protein>
<dbReference type="AlphaFoldDB" id="A0A0N1NYM7"/>
<evidence type="ECO:0000256" key="1">
    <source>
        <dbReference type="ARBA" id="ARBA00003572"/>
    </source>
</evidence>
<evidence type="ECO:0000313" key="16">
    <source>
        <dbReference type="EMBL" id="KPI40086.1"/>
    </source>
</evidence>
<evidence type="ECO:0000256" key="7">
    <source>
        <dbReference type="ARBA" id="ARBA00022643"/>
    </source>
</evidence>
<feature type="region of interest" description="Disordered" evidence="14">
    <location>
        <begin position="1"/>
        <end position="26"/>
    </location>
</feature>
<dbReference type="RefSeq" id="XP_018000049.1">
    <property type="nucleotide sequence ID" value="XM_018140118.1"/>
</dbReference>
<evidence type="ECO:0000256" key="12">
    <source>
        <dbReference type="ARBA" id="ARBA00029960"/>
    </source>
</evidence>
<feature type="region of interest" description="Disordered" evidence="14">
    <location>
        <begin position="218"/>
        <end position="245"/>
    </location>
</feature>
<evidence type="ECO:0000256" key="6">
    <source>
        <dbReference type="ARBA" id="ARBA00022630"/>
    </source>
</evidence>
<evidence type="ECO:0000256" key="10">
    <source>
        <dbReference type="ARBA" id="ARBA00022777"/>
    </source>
</evidence>
<evidence type="ECO:0000256" key="9">
    <source>
        <dbReference type="ARBA" id="ARBA00022741"/>
    </source>
</evidence>
<keyword evidence="11" id="KW-0067">ATP-binding</keyword>
<comment type="function">
    <text evidence="1">Catalyzes the phosphorylation of riboflavin (vitamin B2) to form flavin mononucleotide (FMN) coenzyme.</text>
</comment>
<feature type="compositionally biased region" description="Basic and acidic residues" evidence="14">
    <location>
        <begin position="1"/>
        <end position="13"/>
    </location>
</feature>
<feature type="region of interest" description="Disordered" evidence="14">
    <location>
        <begin position="83"/>
        <end position="104"/>
    </location>
</feature>
<dbReference type="GO" id="GO:0009398">
    <property type="term" value="P:FMN biosynthetic process"/>
    <property type="evidence" value="ECO:0007669"/>
    <property type="project" value="UniProtKB-UniPathway"/>
</dbReference>
<dbReference type="GO" id="GO:0009231">
    <property type="term" value="P:riboflavin biosynthetic process"/>
    <property type="evidence" value="ECO:0007669"/>
    <property type="project" value="InterPro"/>
</dbReference>
<comment type="catalytic activity">
    <reaction evidence="13">
        <text>riboflavin + ATP = FMN + ADP + H(+)</text>
        <dbReference type="Rhea" id="RHEA:14357"/>
        <dbReference type="ChEBI" id="CHEBI:15378"/>
        <dbReference type="ChEBI" id="CHEBI:30616"/>
        <dbReference type="ChEBI" id="CHEBI:57986"/>
        <dbReference type="ChEBI" id="CHEBI:58210"/>
        <dbReference type="ChEBI" id="CHEBI:456216"/>
        <dbReference type="EC" id="2.7.1.26"/>
    </reaction>
</comment>
<dbReference type="InterPro" id="IPR023465">
    <property type="entry name" value="Riboflavin_kinase_dom_sf"/>
</dbReference>
<evidence type="ECO:0000256" key="14">
    <source>
        <dbReference type="SAM" id="MobiDB-lite"/>
    </source>
</evidence>
<evidence type="ECO:0000256" key="8">
    <source>
        <dbReference type="ARBA" id="ARBA00022679"/>
    </source>
</evidence>
<comment type="similarity">
    <text evidence="3">Belongs to the flavokinase family.</text>
</comment>
<accession>A0A0N1NYM7</accession>
<keyword evidence="6" id="KW-0285">Flavoprotein</keyword>
<dbReference type="SMART" id="SM00904">
    <property type="entry name" value="Flavokinase"/>
    <property type="match status" value="1"/>
</dbReference>
<keyword evidence="7" id="KW-0288">FMN</keyword>
<dbReference type="UniPathway" id="UPA00276">
    <property type="reaction ID" value="UER00406"/>
</dbReference>
<evidence type="ECO:0000256" key="4">
    <source>
        <dbReference type="ARBA" id="ARBA00012105"/>
    </source>
</evidence>
<comment type="pathway">
    <text evidence="2">Cofactor biosynthesis; FMN biosynthesis; FMN from riboflavin (ATP route): step 1/1.</text>
</comment>
<organism evidence="16 17">
    <name type="scientific">Cyphellophora attinorum</name>
    <dbReference type="NCBI Taxonomy" id="1664694"/>
    <lineage>
        <taxon>Eukaryota</taxon>
        <taxon>Fungi</taxon>
        <taxon>Dikarya</taxon>
        <taxon>Ascomycota</taxon>
        <taxon>Pezizomycotina</taxon>
        <taxon>Eurotiomycetes</taxon>
        <taxon>Chaetothyriomycetidae</taxon>
        <taxon>Chaetothyriales</taxon>
        <taxon>Cyphellophoraceae</taxon>
        <taxon>Cyphellophora</taxon>
    </lineage>
</organism>
<gene>
    <name evidence="16" type="ORF">AB675_11287</name>
</gene>
<evidence type="ECO:0000313" key="17">
    <source>
        <dbReference type="Proteomes" id="UP000038010"/>
    </source>
</evidence>
<dbReference type="SUPFAM" id="SSF82114">
    <property type="entry name" value="Riboflavin kinase-like"/>
    <property type="match status" value="1"/>
</dbReference>
<keyword evidence="8" id="KW-0808">Transferase</keyword>
<dbReference type="GeneID" id="28731998"/>
<dbReference type="InterPro" id="IPR015865">
    <property type="entry name" value="Riboflavin_kinase_bac/euk"/>
</dbReference>
<dbReference type="OrthoDB" id="276388at2759"/>
<keyword evidence="17" id="KW-1185">Reference proteome</keyword>
<dbReference type="Proteomes" id="UP000038010">
    <property type="component" value="Unassembled WGS sequence"/>
</dbReference>
<dbReference type="EMBL" id="LFJN01000013">
    <property type="protein sequence ID" value="KPI40086.1"/>
    <property type="molecule type" value="Genomic_DNA"/>
</dbReference>
<sequence length="245" mass="26973">MGKQRPDTPREDFAGPEAGPEAPYPIMLKGPVIKGFGRGSRELGIPTANIPPSGLSAYPDLESGVYFGFVGLKVTDQTRQAADNSKLTLGESSADGRSKQSTSGESTVYPAVLSIGYNPFYANPTRSIEIHILHHFHDHNFYHSALNLLVLGFIRPEYDYNSLEALISDIKTDCDVARRSLEREGYQEVIGQGKEDGKWLRDFTWWQSWTEEQVRQVEAEEVGKARGGKNAPDGGVDATAGQEKL</sequence>
<dbReference type="Gene3D" id="2.40.30.30">
    <property type="entry name" value="Riboflavin kinase-like"/>
    <property type="match status" value="1"/>
</dbReference>
<feature type="domain" description="Riboflavin kinase" evidence="15">
    <location>
        <begin position="21"/>
        <end position="182"/>
    </location>
</feature>
<dbReference type="InterPro" id="IPR023468">
    <property type="entry name" value="Riboflavin_kinase"/>
</dbReference>
<proteinExistence type="inferred from homology"/>
<evidence type="ECO:0000256" key="13">
    <source>
        <dbReference type="ARBA" id="ARBA00047880"/>
    </source>
</evidence>
<reference evidence="16 17" key="1">
    <citation type="submission" date="2015-06" db="EMBL/GenBank/DDBJ databases">
        <title>Draft genome of the ant-associated black yeast Phialophora attae CBS 131958.</title>
        <authorList>
            <person name="Moreno L.F."/>
            <person name="Stielow B.J."/>
            <person name="de Hoog S."/>
            <person name="Vicente V.A."/>
            <person name="Weiss V.A."/>
            <person name="de Vries M."/>
            <person name="Cruz L.M."/>
            <person name="Souza E.M."/>
        </authorList>
    </citation>
    <scope>NUCLEOTIDE SEQUENCE [LARGE SCALE GENOMIC DNA]</scope>
    <source>
        <strain evidence="16 17">CBS 131958</strain>
    </source>
</reference>
<dbReference type="PANTHER" id="PTHR22749">
    <property type="entry name" value="RIBOFLAVIN KINASE/FMN ADENYLYLTRANSFERASE"/>
    <property type="match status" value="1"/>
</dbReference>
<dbReference type="EC" id="2.7.1.26" evidence="4"/>